<organism evidence="4 5">
    <name type="scientific">Cynara cardunculus var. scolymus</name>
    <name type="common">Globe artichoke</name>
    <name type="synonym">Cynara scolymus</name>
    <dbReference type="NCBI Taxonomy" id="59895"/>
    <lineage>
        <taxon>Eukaryota</taxon>
        <taxon>Viridiplantae</taxon>
        <taxon>Streptophyta</taxon>
        <taxon>Embryophyta</taxon>
        <taxon>Tracheophyta</taxon>
        <taxon>Spermatophyta</taxon>
        <taxon>Magnoliopsida</taxon>
        <taxon>eudicotyledons</taxon>
        <taxon>Gunneridae</taxon>
        <taxon>Pentapetalae</taxon>
        <taxon>asterids</taxon>
        <taxon>campanulids</taxon>
        <taxon>Asterales</taxon>
        <taxon>Asteraceae</taxon>
        <taxon>Carduoideae</taxon>
        <taxon>Cardueae</taxon>
        <taxon>Carduinae</taxon>
        <taxon>Cynara</taxon>
    </lineage>
</organism>
<dbReference type="InterPro" id="IPR037176">
    <property type="entry name" value="Osmotin/thaumatin-like_sf"/>
</dbReference>
<dbReference type="SUPFAM" id="SSF49870">
    <property type="entry name" value="Osmotin, thaumatin-like protein"/>
    <property type="match status" value="2"/>
</dbReference>
<evidence type="ECO:0000313" key="4">
    <source>
        <dbReference type="EMBL" id="KVH91876.1"/>
    </source>
</evidence>
<keyword evidence="2" id="KW-1015">Disulfide bond</keyword>
<dbReference type="Proteomes" id="UP000243975">
    <property type="component" value="Unassembled WGS sequence"/>
</dbReference>
<dbReference type="InterPro" id="IPR001938">
    <property type="entry name" value="Thaumatin"/>
</dbReference>
<dbReference type="Pfam" id="PF00314">
    <property type="entry name" value="Thaumatin"/>
    <property type="match status" value="2"/>
</dbReference>
<dbReference type="PROSITE" id="PS00316">
    <property type="entry name" value="THAUMATIN_1"/>
    <property type="match status" value="2"/>
</dbReference>
<feature type="chain" id="PRO_5007118832" evidence="3">
    <location>
        <begin position="25"/>
        <end position="449"/>
    </location>
</feature>
<evidence type="ECO:0000256" key="3">
    <source>
        <dbReference type="SAM" id="SignalP"/>
    </source>
</evidence>
<dbReference type="EMBL" id="LEKV01004901">
    <property type="protein sequence ID" value="KVH91876.1"/>
    <property type="molecule type" value="Genomic_DNA"/>
</dbReference>
<proteinExistence type="inferred from homology"/>
<dbReference type="PANTHER" id="PTHR31048">
    <property type="entry name" value="OS03G0233200 PROTEIN"/>
    <property type="match status" value="1"/>
</dbReference>
<dbReference type="Gramene" id="KVH91876">
    <property type="protein sequence ID" value="KVH91876"/>
    <property type="gene ID" value="Ccrd_006099"/>
</dbReference>
<comment type="caution">
    <text evidence="4">The sequence shown here is derived from an EMBL/GenBank/DDBJ whole genome shotgun (WGS) entry which is preliminary data.</text>
</comment>
<dbReference type="Gene3D" id="2.60.110.10">
    <property type="entry name" value="Thaumatin"/>
    <property type="match status" value="2"/>
</dbReference>
<keyword evidence="3" id="KW-0732">Signal</keyword>
<dbReference type="STRING" id="59895.A0A103XJD6"/>
<dbReference type="SMART" id="SM00205">
    <property type="entry name" value="THN"/>
    <property type="match status" value="2"/>
</dbReference>
<dbReference type="AlphaFoldDB" id="A0A103XJD6"/>
<evidence type="ECO:0000256" key="1">
    <source>
        <dbReference type="ARBA" id="ARBA00010607"/>
    </source>
</evidence>
<dbReference type="OMA" id="NGQGSCQ"/>
<feature type="signal peptide" evidence="3">
    <location>
        <begin position="1"/>
        <end position="24"/>
    </location>
</feature>
<comment type="similarity">
    <text evidence="1">Belongs to the thaumatin family.</text>
</comment>
<sequence length="449" mass="48770">MSRLKKCLILFIFIYICCFIFVQGTDFDIVNQCPYTVWAAASPGGGKRLETGERWPVKVQPGTDKARIWGRTGCNFDANGKGKCDTGDCNGMLECQDLGAPPNMVAELIPGANNLDFIDMSVINGFNVPMEFSPVGAPCKTIKCNADIIGQCPEKLRTKGGCNNACVVFKTAQYCCPVATMCGPNEYSKFFKERCPDTYTYPNDDQTGLVTCPSGYLPYILNMSSVKNYSIPLLVLCVFFFTFGQGANFDVVNQCPYTVWAAASPGGGKRLETGQTWPVVVAPGTAKARIWGRTGCTFDASGKGKCDTGDCNGMLECQGYGAPPNTLAELALNQDSNNDFVDISVVDGFNIPMEFSPVGASCKTMRCADPNINAQCPEKLRTKGGCNNPCTVFKTVEYCCTIEYGSCGPTEYSKFFKDRCPDAYSFPQDDKTSLFTCPGGTNYKVVFCP</sequence>
<accession>A0A103XJD6</accession>
<protein>
    <submittedName>
        <fullName evidence="4">Thaumatin</fullName>
    </submittedName>
</protein>
<reference evidence="4 5" key="1">
    <citation type="journal article" date="2016" name="Sci. Rep.">
        <title>The genome sequence of the outbreeding globe artichoke constructed de novo incorporating a phase-aware low-pass sequencing strategy of F1 progeny.</title>
        <authorList>
            <person name="Scaglione D."/>
            <person name="Reyes-Chin-Wo S."/>
            <person name="Acquadro A."/>
            <person name="Froenicke L."/>
            <person name="Portis E."/>
            <person name="Beitel C."/>
            <person name="Tirone M."/>
            <person name="Mauro R."/>
            <person name="Lo Monaco A."/>
            <person name="Mauromicale G."/>
            <person name="Faccioli P."/>
            <person name="Cattivelli L."/>
            <person name="Rieseberg L."/>
            <person name="Michelmore R."/>
            <person name="Lanteri S."/>
        </authorList>
    </citation>
    <scope>NUCLEOTIDE SEQUENCE [LARGE SCALE GENOMIC DNA]</scope>
    <source>
        <strain evidence="4">2C</strain>
    </source>
</reference>
<dbReference type="PRINTS" id="PR00347">
    <property type="entry name" value="THAUMATIN"/>
</dbReference>
<evidence type="ECO:0000313" key="5">
    <source>
        <dbReference type="Proteomes" id="UP000243975"/>
    </source>
</evidence>
<name>A0A103XJD6_CYNCS</name>
<dbReference type="FunFam" id="2.60.110.10:FF:000003">
    <property type="entry name" value="Thaumatin I"/>
    <property type="match status" value="2"/>
</dbReference>
<evidence type="ECO:0000256" key="2">
    <source>
        <dbReference type="ARBA" id="ARBA00023157"/>
    </source>
</evidence>
<gene>
    <name evidence="4" type="ORF">Ccrd_006099</name>
</gene>
<dbReference type="InterPro" id="IPR017949">
    <property type="entry name" value="Thaumatin_CS"/>
</dbReference>
<keyword evidence="5" id="KW-1185">Reference proteome</keyword>
<dbReference type="PROSITE" id="PS51367">
    <property type="entry name" value="THAUMATIN_2"/>
    <property type="match status" value="2"/>
</dbReference>